<sequence>MDGDGPLALRVVDGSDGLTRLPGYEPRPPGVDSAGSPGSGLVVVGATTDLG</sequence>
<dbReference type="Proteomes" id="UP000246661">
    <property type="component" value="Unassembled WGS sequence"/>
</dbReference>
<dbReference type="AlphaFoldDB" id="A0A317QPG0"/>
<feature type="region of interest" description="Disordered" evidence="1">
    <location>
        <begin position="1"/>
        <end position="51"/>
    </location>
</feature>
<accession>A0A317QPG0</accession>
<dbReference type="EMBL" id="QGTX01000001">
    <property type="protein sequence ID" value="PWW24661.1"/>
    <property type="molecule type" value="Genomic_DNA"/>
</dbReference>
<name>A0A317QPG0_9ACTN</name>
<keyword evidence="3" id="KW-1185">Reference proteome</keyword>
<reference evidence="3" key="1">
    <citation type="submission" date="2018-05" db="EMBL/GenBank/DDBJ databases">
        <authorList>
            <person name="Klenk H.-P."/>
            <person name="Huntemann M."/>
            <person name="Clum A."/>
            <person name="Pillay M."/>
            <person name="Palaniappan K."/>
            <person name="Varghese N."/>
            <person name="Mikhailova N."/>
            <person name="Stamatis D."/>
            <person name="Reddy T."/>
            <person name="Daum C."/>
            <person name="Shapiro N."/>
            <person name="Ivanova N."/>
            <person name="Kyrpides N."/>
            <person name="Woyke T."/>
        </authorList>
    </citation>
    <scope>NUCLEOTIDE SEQUENCE [LARGE SCALE GENOMIC DNA]</scope>
    <source>
        <strain evidence="3">DSM 45417</strain>
    </source>
</reference>
<organism evidence="2 3">
    <name type="scientific">Geodermatophilus normandii</name>
    <dbReference type="NCBI Taxonomy" id="1137989"/>
    <lineage>
        <taxon>Bacteria</taxon>
        <taxon>Bacillati</taxon>
        <taxon>Actinomycetota</taxon>
        <taxon>Actinomycetes</taxon>
        <taxon>Geodermatophilales</taxon>
        <taxon>Geodermatophilaceae</taxon>
        <taxon>Geodermatophilus</taxon>
    </lineage>
</organism>
<gene>
    <name evidence="2" type="ORF">JD79_03850</name>
</gene>
<evidence type="ECO:0000313" key="2">
    <source>
        <dbReference type="EMBL" id="PWW24661.1"/>
    </source>
</evidence>
<protein>
    <submittedName>
        <fullName evidence="2">Uncharacterized protein</fullName>
    </submittedName>
</protein>
<evidence type="ECO:0000256" key="1">
    <source>
        <dbReference type="SAM" id="MobiDB-lite"/>
    </source>
</evidence>
<dbReference type="RefSeq" id="WP_211308057.1">
    <property type="nucleotide sequence ID" value="NZ_QGTX01000001.1"/>
</dbReference>
<evidence type="ECO:0000313" key="3">
    <source>
        <dbReference type="Proteomes" id="UP000246661"/>
    </source>
</evidence>
<proteinExistence type="predicted"/>
<comment type="caution">
    <text evidence="2">The sequence shown here is derived from an EMBL/GenBank/DDBJ whole genome shotgun (WGS) entry which is preliminary data.</text>
</comment>